<feature type="domain" description="RING-type" evidence="17">
    <location>
        <begin position="992"/>
        <end position="1030"/>
    </location>
</feature>
<dbReference type="STRING" id="35128.B8CDX5"/>
<evidence type="ECO:0000313" key="18">
    <source>
        <dbReference type="EMBL" id="EED88281.1"/>
    </source>
</evidence>
<dbReference type="PROSITE" id="PS00518">
    <property type="entry name" value="ZF_RING_1"/>
    <property type="match status" value="1"/>
</dbReference>
<feature type="compositionally biased region" description="Low complexity" evidence="16">
    <location>
        <begin position="116"/>
        <end position="134"/>
    </location>
</feature>
<dbReference type="InterPro" id="IPR001841">
    <property type="entry name" value="Znf_RING"/>
</dbReference>
<comment type="pathway">
    <text evidence="3 14">Protein modification; protein ubiquitination.</text>
</comment>
<dbReference type="Pfam" id="PF13920">
    <property type="entry name" value="zf-C3HC4_3"/>
    <property type="match status" value="1"/>
</dbReference>
<dbReference type="OMA" id="ACAQRFD"/>
<evidence type="ECO:0000256" key="7">
    <source>
        <dbReference type="ARBA" id="ARBA00022771"/>
    </source>
</evidence>
<dbReference type="GO" id="GO:0006325">
    <property type="term" value="P:chromatin organization"/>
    <property type="evidence" value="ECO:0007669"/>
    <property type="project" value="UniProtKB-KW"/>
</dbReference>
<dbReference type="CDD" id="cd16499">
    <property type="entry name" value="RING-HC_Bre1-like"/>
    <property type="match status" value="1"/>
</dbReference>
<feature type="region of interest" description="Disordered" evidence="16">
    <location>
        <begin position="1"/>
        <end position="65"/>
    </location>
</feature>
<feature type="coiled-coil region" evidence="15">
    <location>
        <begin position="589"/>
        <end position="616"/>
    </location>
</feature>
<dbReference type="KEGG" id="tps:THAPSDRAFT_25214"/>
<dbReference type="PaxDb" id="35128-Thaps25214"/>
<dbReference type="SUPFAM" id="SSF57850">
    <property type="entry name" value="RING/U-box"/>
    <property type="match status" value="1"/>
</dbReference>
<dbReference type="RefSeq" id="XP_002294447.1">
    <property type="nucleotide sequence ID" value="XM_002294411.1"/>
</dbReference>
<reference evidence="18 19" key="2">
    <citation type="journal article" date="2008" name="Nature">
        <title>The Phaeodactylum genome reveals the evolutionary history of diatom genomes.</title>
        <authorList>
            <person name="Bowler C."/>
            <person name="Allen A.E."/>
            <person name="Badger J.H."/>
            <person name="Grimwood J."/>
            <person name="Jabbari K."/>
            <person name="Kuo A."/>
            <person name="Maheswari U."/>
            <person name="Martens C."/>
            <person name="Maumus F."/>
            <person name="Otillar R.P."/>
            <person name="Rayko E."/>
            <person name="Salamov A."/>
            <person name="Vandepoele K."/>
            <person name="Beszteri B."/>
            <person name="Gruber A."/>
            <person name="Heijde M."/>
            <person name="Katinka M."/>
            <person name="Mock T."/>
            <person name="Valentin K."/>
            <person name="Verret F."/>
            <person name="Berges J.A."/>
            <person name="Brownlee C."/>
            <person name="Cadoret J.P."/>
            <person name="Chiovitti A."/>
            <person name="Choi C.J."/>
            <person name="Coesel S."/>
            <person name="De Martino A."/>
            <person name="Detter J.C."/>
            <person name="Durkin C."/>
            <person name="Falciatore A."/>
            <person name="Fournet J."/>
            <person name="Haruta M."/>
            <person name="Huysman M.J."/>
            <person name="Jenkins B.D."/>
            <person name="Jiroutova K."/>
            <person name="Jorgensen R.E."/>
            <person name="Joubert Y."/>
            <person name="Kaplan A."/>
            <person name="Kroger N."/>
            <person name="Kroth P.G."/>
            <person name="La Roche J."/>
            <person name="Lindquist E."/>
            <person name="Lommer M."/>
            <person name="Martin-Jezequel V."/>
            <person name="Lopez P.J."/>
            <person name="Lucas S."/>
            <person name="Mangogna M."/>
            <person name="McGinnis K."/>
            <person name="Medlin L.K."/>
            <person name="Montsant A."/>
            <person name="Oudot-Le Secq M.P."/>
            <person name="Napoli C."/>
            <person name="Obornik M."/>
            <person name="Parker M.S."/>
            <person name="Petit J.L."/>
            <person name="Porcel B.M."/>
            <person name="Poulsen N."/>
            <person name="Robison M."/>
            <person name="Rychlewski L."/>
            <person name="Rynearson T.A."/>
            <person name="Schmutz J."/>
            <person name="Shapiro H."/>
            <person name="Siaut M."/>
            <person name="Stanley M."/>
            <person name="Sussman M.R."/>
            <person name="Taylor A.R."/>
            <person name="Vardi A."/>
            <person name="von Dassow P."/>
            <person name="Vyverman W."/>
            <person name="Willis A."/>
            <person name="Wyrwicz L.S."/>
            <person name="Rokhsar D.S."/>
            <person name="Weissenbach J."/>
            <person name="Armbrust E.V."/>
            <person name="Green B.R."/>
            <person name="Van de Peer Y."/>
            <person name="Grigoriev I.V."/>
        </authorList>
    </citation>
    <scope>NUCLEOTIDE SEQUENCE [LARGE SCALE GENOMIC DNA]</scope>
    <source>
        <strain evidence="18 19">CCMP1335</strain>
    </source>
</reference>
<feature type="compositionally biased region" description="Polar residues" evidence="16">
    <location>
        <begin position="88"/>
        <end position="107"/>
    </location>
</feature>
<name>B8CDX5_THAPS</name>
<feature type="compositionally biased region" description="Low complexity" evidence="16">
    <location>
        <begin position="37"/>
        <end position="51"/>
    </location>
</feature>
<dbReference type="EMBL" id="CM000651">
    <property type="protein sequence ID" value="EED88281.1"/>
    <property type="molecule type" value="Genomic_DNA"/>
</dbReference>
<dbReference type="GO" id="GO:0061630">
    <property type="term" value="F:ubiquitin protein ligase activity"/>
    <property type="evidence" value="ECO:0000318"/>
    <property type="project" value="GO_Central"/>
</dbReference>
<dbReference type="GeneID" id="7444174"/>
<feature type="compositionally biased region" description="Polar residues" evidence="16">
    <location>
        <begin position="160"/>
        <end position="175"/>
    </location>
</feature>
<sequence>MKRALAERVKQEENHAIQAPPSDAALMNNGGHHHHVTTTAGGYTASGGESSLDNDSSITTGGGQDAMVVVPPLKMARMDASMPPPATHLQQPMYSSSTPGEASSSVGEMNIPRPQSASPPGAVSSSTSVATTGPSKKRPRSPTTSTTSQTNNIPPPPPNAHSSGNISAFQSQRTTNSDDDEAPASKPPSRGARGPSRKYNSSDDEADPTTGPFYLKQQNVALASELYAYRRRVYLLEREREYRRRMCGVVLGRVRELEGVWRGVEGVLFGECGLTPSSTTTTTNKSDSDETNPPPPVSTGSGTDVELTQSLLNAIKDLATNTNIPLGLKSNGQTKQHHVDSLNNFESYSKGTYKEEENADLVNEKARLDAMEDVATTVTSRAVRLRDGVLGLLQGSSTAKADPDASLKERIAQLESELKDSDDKLEEMAKSRNEAVASERRVRRGLYRLASNRMSLEDVLKAVEKEDNGVSFMETIAMIDGMNNQKQSSSPGGATAGGVVSSSDVMSSPSFSAVTGSSKESAGVHSEELAQLKKSLQDVQVIAETREKKIAELLSEREEQLKRINSLLLPKEGSTSGPSEEAVRKSPAFIDISTKLTTAQRKVQELEAQTKSVLERWSATKGDLDNAKKSIAEMEEKHERRWNELVSQFADSDAASPTEGANGSKDAFSSAKRIADLESKLQQSIEAVNRMETLRATLADAYKMNETLQSKLDDLKTKNAKMVAEKSASRAAQGAESLTSPPGSTSKRQSISGSSGSDPTVDKLQRDYKRARKEVAAAVLSKDQAKLKQERAEKERDALMKTNARLLKQSSEKDDMNAKSLSTILHLKQRNDELQKENAVINQKAKAAQQLSLAARLASNAKDRVGEEALKEKELMEKSVEELRNECSSLRQEKEQADGLLSQSKEKVNSVAKDLGAVRERCDELVAESTKMEEEKKQMMESLAVVKKEAMESAKKAVAASAVSSSHGGVHSDFTMEQLNEQVKYLSNKINCAVCNSREKKCILLRCRHMFCQSCVDENVKNRSRKCPACAQRFDTKDIGEIWL</sequence>
<protein>
    <recommendedName>
        <fullName evidence="14">E3 ubiquitin protein ligase</fullName>
        <ecNumber evidence="14">2.3.2.27</ecNumber>
    </recommendedName>
</protein>
<evidence type="ECO:0000256" key="10">
    <source>
        <dbReference type="ARBA" id="ARBA00022853"/>
    </source>
</evidence>
<evidence type="ECO:0000256" key="3">
    <source>
        <dbReference type="ARBA" id="ARBA00004906"/>
    </source>
</evidence>
<keyword evidence="12 14" id="KW-0539">Nucleus</keyword>
<reference evidence="18 19" key="1">
    <citation type="journal article" date="2004" name="Science">
        <title>The genome of the diatom Thalassiosira pseudonana: ecology, evolution, and metabolism.</title>
        <authorList>
            <person name="Armbrust E.V."/>
            <person name="Berges J.A."/>
            <person name="Bowler C."/>
            <person name="Green B.R."/>
            <person name="Martinez D."/>
            <person name="Putnam N.H."/>
            <person name="Zhou S."/>
            <person name="Allen A.E."/>
            <person name="Apt K.E."/>
            <person name="Bechner M."/>
            <person name="Brzezinski M.A."/>
            <person name="Chaal B.K."/>
            <person name="Chiovitti A."/>
            <person name="Davis A.K."/>
            <person name="Demarest M.S."/>
            <person name="Detter J.C."/>
            <person name="Glavina T."/>
            <person name="Goodstein D."/>
            <person name="Hadi M.Z."/>
            <person name="Hellsten U."/>
            <person name="Hildebrand M."/>
            <person name="Jenkins B.D."/>
            <person name="Jurka J."/>
            <person name="Kapitonov V.V."/>
            <person name="Kroger N."/>
            <person name="Lau W.W."/>
            <person name="Lane T.W."/>
            <person name="Larimer F.W."/>
            <person name="Lippmeier J.C."/>
            <person name="Lucas S."/>
            <person name="Medina M."/>
            <person name="Montsant A."/>
            <person name="Obornik M."/>
            <person name="Parker M.S."/>
            <person name="Palenik B."/>
            <person name="Pazour G.J."/>
            <person name="Richardson P.M."/>
            <person name="Rynearson T.A."/>
            <person name="Saito M.A."/>
            <person name="Schwartz D.C."/>
            <person name="Thamatrakoln K."/>
            <person name="Valentin K."/>
            <person name="Vardi A."/>
            <person name="Wilkerson F.P."/>
            <person name="Rokhsar D.S."/>
        </authorList>
    </citation>
    <scope>NUCLEOTIDE SEQUENCE [LARGE SCALE GENOMIC DNA]</scope>
    <source>
        <strain evidence="18 19">CCMP1335</strain>
    </source>
</reference>
<feature type="coiled-coil region" evidence="15">
    <location>
        <begin position="404"/>
        <end position="431"/>
    </location>
</feature>
<evidence type="ECO:0000256" key="9">
    <source>
        <dbReference type="ARBA" id="ARBA00022833"/>
    </source>
</evidence>
<keyword evidence="8 14" id="KW-0833">Ubl conjugation pathway</keyword>
<dbReference type="InterPro" id="IPR013083">
    <property type="entry name" value="Znf_RING/FYVE/PHD"/>
</dbReference>
<dbReference type="AlphaFoldDB" id="B8CDX5"/>
<feature type="compositionally biased region" description="Basic and acidic residues" evidence="16">
    <location>
        <begin position="1"/>
        <end position="15"/>
    </location>
</feature>
<feature type="compositionally biased region" description="Low complexity" evidence="16">
    <location>
        <begin position="275"/>
        <end position="285"/>
    </location>
</feature>
<evidence type="ECO:0000256" key="12">
    <source>
        <dbReference type="ARBA" id="ARBA00023242"/>
    </source>
</evidence>
<keyword evidence="6 14" id="KW-0479">Metal-binding</keyword>
<dbReference type="eggNOG" id="KOG0978">
    <property type="taxonomic scope" value="Eukaryota"/>
</dbReference>
<organism evidence="18 19">
    <name type="scientific">Thalassiosira pseudonana</name>
    <name type="common">Marine diatom</name>
    <name type="synonym">Cyclotella nana</name>
    <dbReference type="NCBI Taxonomy" id="35128"/>
    <lineage>
        <taxon>Eukaryota</taxon>
        <taxon>Sar</taxon>
        <taxon>Stramenopiles</taxon>
        <taxon>Ochrophyta</taxon>
        <taxon>Bacillariophyta</taxon>
        <taxon>Coscinodiscophyceae</taxon>
        <taxon>Thalassiosirophycidae</taxon>
        <taxon>Thalassiosirales</taxon>
        <taxon>Thalassiosiraceae</taxon>
        <taxon>Thalassiosira</taxon>
    </lineage>
</organism>
<accession>B8CDX5</accession>
<dbReference type="Proteomes" id="UP000001449">
    <property type="component" value="Chromosome 17"/>
</dbReference>
<dbReference type="PROSITE" id="PS50089">
    <property type="entry name" value="ZF_RING_2"/>
    <property type="match status" value="1"/>
</dbReference>
<keyword evidence="10 14" id="KW-0156">Chromatin regulator</keyword>
<evidence type="ECO:0000256" key="1">
    <source>
        <dbReference type="ARBA" id="ARBA00000900"/>
    </source>
</evidence>
<evidence type="ECO:0000256" key="8">
    <source>
        <dbReference type="ARBA" id="ARBA00022786"/>
    </source>
</evidence>
<dbReference type="InterPro" id="IPR013956">
    <property type="entry name" value="E3_ubiquit_lig_Bre1"/>
</dbReference>
<evidence type="ECO:0000256" key="11">
    <source>
        <dbReference type="ARBA" id="ARBA00023054"/>
    </source>
</evidence>
<keyword evidence="19" id="KW-1185">Reference proteome</keyword>
<keyword evidence="9 14" id="KW-0862">Zinc</keyword>
<comment type="subcellular location">
    <subcellularLocation>
        <location evidence="2 14">Nucleus</location>
    </subcellularLocation>
</comment>
<dbReference type="EC" id="2.3.2.27" evidence="14"/>
<feature type="compositionally biased region" description="Low complexity" evidence="16">
    <location>
        <begin position="141"/>
        <end position="152"/>
    </location>
</feature>
<dbReference type="UniPathway" id="UPA00143"/>
<feature type="region of interest" description="Disordered" evidence="16">
    <location>
        <begin position="78"/>
        <end position="212"/>
    </location>
</feature>
<evidence type="ECO:0000256" key="15">
    <source>
        <dbReference type="SAM" id="Coils"/>
    </source>
</evidence>
<dbReference type="HOGENOM" id="CLU_297470_0_0_1"/>
<evidence type="ECO:0000256" key="16">
    <source>
        <dbReference type="SAM" id="MobiDB-lite"/>
    </source>
</evidence>
<evidence type="ECO:0000256" key="4">
    <source>
        <dbReference type="ARBA" id="ARBA00005555"/>
    </source>
</evidence>
<dbReference type="SMART" id="SM00184">
    <property type="entry name" value="RING"/>
    <property type="match status" value="1"/>
</dbReference>
<evidence type="ECO:0000313" key="19">
    <source>
        <dbReference type="Proteomes" id="UP000001449"/>
    </source>
</evidence>
<keyword evidence="5 14" id="KW-0808">Transferase</keyword>
<feature type="compositionally biased region" description="Low complexity" evidence="16">
    <location>
        <begin position="488"/>
        <end position="514"/>
    </location>
</feature>
<evidence type="ECO:0000256" key="13">
    <source>
        <dbReference type="PROSITE-ProRule" id="PRU00175"/>
    </source>
</evidence>
<feature type="region of interest" description="Disordered" evidence="16">
    <location>
        <begin position="272"/>
        <end position="303"/>
    </location>
</feature>
<evidence type="ECO:0000256" key="5">
    <source>
        <dbReference type="ARBA" id="ARBA00022679"/>
    </source>
</evidence>
<keyword evidence="11 14" id="KW-0175">Coiled coil</keyword>
<proteinExistence type="inferred from homology"/>
<dbReference type="PANTHER" id="PTHR23163">
    <property type="entry name" value="RING FINGER PROTEIN-RELATED"/>
    <property type="match status" value="1"/>
</dbReference>
<feature type="region of interest" description="Disordered" evidence="16">
    <location>
        <begin position="723"/>
        <end position="763"/>
    </location>
</feature>
<dbReference type="GO" id="GO:0005634">
    <property type="term" value="C:nucleus"/>
    <property type="evidence" value="ECO:0000318"/>
    <property type="project" value="GO_Central"/>
</dbReference>
<dbReference type="PANTHER" id="PTHR23163:SF0">
    <property type="entry name" value="E3 UBIQUITIN-PROTEIN LIGASE BRE1"/>
    <property type="match status" value="1"/>
</dbReference>
<dbReference type="GO" id="GO:0016567">
    <property type="term" value="P:protein ubiquitination"/>
    <property type="evidence" value="ECO:0007669"/>
    <property type="project" value="UniProtKB-UniRule"/>
</dbReference>
<feature type="compositionally biased region" description="Low complexity" evidence="16">
    <location>
        <begin position="743"/>
        <end position="757"/>
    </location>
</feature>
<dbReference type="InterPro" id="IPR017907">
    <property type="entry name" value="Znf_RING_CS"/>
</dbReference>
<keyword evidence="7 13" id="KW-0863">Zinc-finger</keyword>
<evidence type="ECO:0000256" key="2">
    <source>
        <dbReference type="ARBA" id="ARBA00004123"/>
    </source>
</evidence>
<dbReference type="GO" id="GO:0008270">
    <property type="term" value="F:zinc ion binding"/>
    <property type="evidence" value="ECO:0007669"/>
    <property type="project" value="UniProtKB-KW"/>
</dbReference>
<comment type="catalytic activity">
    <reaction evidence="1 14">
        <text>S-ubiquitinyl-[E2 ubiquitin-conjugating enzyme]-L-cysteine + [acceptor protein]-L-lysine = [E2 ubiquitin-conjugating enzyme]-L-cysteine + N(6)-ubiquitinyl-[acceptor protein]-L-lysine.</text>
        <dbReference type="EC" id="2.3.2.27"/>
    </reaction>
</comment>
<evidence type="ECO:0000256" key="6">
    <source>
        <dbReference type="ARBA" id="ARBA00022723"/>
    </source>
</evidence>
<gene>
    <name evidence="18" type="ORF">THAPSDRAFT_25214</name>
</gene>
<dbReference type="InParanoid" id="B8CDX5"/>
<dbReference type="Gene3D" id="3.30.40.10">
    <property type="entry name" value="Zinc/RING finger domain, C3HC4 (zinc finger)"/>
    <property type="match status" value="1"/>
</dbReference>
<evidence type="ECO:0000259" key="17">
    <source>
        <dbReference type="PROSITE" id="PS50089"/>
    </source>
</evidence>
<dbReference type="GO" id="GO:0033503">
    <property type="term" value="C:HULC complex"/>
    <property type="evidence" value="ECO:0000318"/>
    <property type="project" value="GO_Central"/>
</dbReference>
<comment type="similarity">
    <text evidence="4 14">Belongs to the BRE1 family.</text>
</comment>
<evidence type="ECO:0000256" key="14">
    <source>
        <dbReference type="RuleBase" id="RU365038"/>
    </source>
</evidence>
<feature type="region of interest" description="Disordered" evidence="16">
    <location>
        <begin position="483"/>
        <end position="522"/>
    </location>
</feature>